<dbReference type="InterPro" id="IPR036058">
    <property type="entry name" value="Kazal_dom_sf"/>
</dbReference>
<dbReference type="AlphaFoldDB" id="A0A8D0B2V5"/>
<evidence type="ECO:0000256" key="3">
    <source>
        <dbReference type="ARBA" id="ARBA00023157"/>
    </source>
</evidence>
<keyword evidence="6" id="KW-1185">Reference proteome</keyword>
<proteinExistence type="predicted"/>
<dbReference type="InterPro" id="IPR002350">
    <property type="entry name" value="Kazal_dom"/>
</dbReference>
<reference evidence="5" key="1">
    <citation type="submission" date="2025-08" db="UniProtKB">
        <authorList>
            <consortium name="Ensembl"/>
        </authorList>
    </citation>
    <scope>IDENTIFICATION</scope>
</reference>
<accession>A0A8D0B2V5</accession>
<keyword evidence="1" id="KW-0646">Protease inhibitor</keyword>
<evidence type="ECO:0000256" key="2">
    <source>
        <dbReference type="ARBA" id="ARBA00022900"/>
    </source>
</evidence>
<dbReference type="Ensembl" id="ENSSMRT00000001772.1">
    <property type="protein sequence ID" value="ENSSMRP00000001476.1"/>
    <property type="gene ID" value="ENSSMRG00000001289.1"/>
</dbReference>
<dbReference type="PROSITE" id="PS51465">
    <property type="entry name" value="KAZAL_2"/>
    <property type="match status" value="1"/>
</dbReference>
<name>A0A8D0B2V5_SALMN</name>
<dbReference type="GeneTree" id="ENSGT00960000193120"/>
<dbReference type="SUPFAM" id="SSF100895">
    <property type="entry name" value="Kazal-type serine protease inhibitors"/>
    <property type="match status" value="1"/>
</dbReference>
<evidence type="ECO:0000313" key="5">
    <source>
        <dbReference type="Ensembl" id="ENSSMRP00000001476.1"/>
    </source>
</evidence>
<evidence type="ECO:0000259" key="4">
    <source>
        <dbReference type="PROSITE" id="PS51465"/>
    </source>
</evidence>
<dbReference type="PRINTS" id="PR00290">
    <property type="entry name" value="KAZALINHBTR"/>
</dbReference>
<keyword evidence="3" id="KW-1015">Disulfide bond</keyword>
<keyword evidence="2" id="KW-0722">Serine protease inhibitor</keyword>
<feature type="domain" description="Kazal-like" evidence="4">
    <location>
        <begin position="13"/>
        <end position="70"/>
    </location>
</feature>
<reference evidence="5" key="2">
    <citation type="submission" date="2025-09" db="UniProtKB">
        <authorList>
            <consortium name="Ensembl"/>
        </authorList>
    </citation>
    <scope>IDENTIFICATION</scope>
</reference>
<organism evidence="5 6">
    <name type="scientific">Salvator merianae</name>
    <name type="common">Argentine black and white tegu</name>
    <name type="synonym">Tupinambis merianae</name>
    <dbReference type="NCBI Taxonomy" id="96440"/>
    <lineage>
        <taxon>Eukaryota</taxon>
        <taxon>Metazoa</taxon>
        <taxon>Chordata</taxon>
        <taxon>Craniata</taxon>
        <taxon>Vertebrata</taxon>
        <taxon>Euteleostomi</taxon>
        <taxon>Lepidosauria</taxon>
        <taxon>Squamata</taxon>
        <taxon>Bifurcata</taxon>
        <taxon>Unidentata</taxon>
        <taxon>Episquamata</taxon>
        <taxon>Laterata</taxon>
        <taxon>Teiioidea</taxon>
        <taxon>Teiidae</taxon>
        <taxon>Salvator</taxon>
    </lineage>
</organism>
<evidence type="ECO:0000256" key="1">
    <source>
        <dbReference type="ARBA" id="ARBA00022690"/>
    </source>
</evidence>
<evidence type="ECO:0000313" key="6">
    <source>
        <dbReference type="Proteomes" id="UP000694421"/>
    </source>
</evidence>
<sequence>MQYAAPGLKDLCKMWKHCTSEQKVLPGACPKSYMPVCGTDGKSYPNTCVLCETIRRITPLIFSKLTLCFGEAGCGM</sequence>
<dbReference type="InterPro" id="IPR001239">
    <property type="entry name" value="Prot_inh_Kazal-m"/>
</dbReference>
<dbReference type="SMART" id="SM00280">
    <property type="entry name" value="KAZAL"/>
    <property type="match status" value="1"/>
</dbReference>
<dbReference type="PROSITE" id="PS00282">
    <property type="entry name" value="KAZAL_1"/>
    <property type="match status" value="1"/>
</dbReference>
<dbReference type="Proteomes" id="UP000694421">
    <property type="component" value="Unplaced"/>
</dbReference>
<dbReference type="Gene3D" id="3.30.60.30">
    <property type="match status" value="1"/>
</dbReference>
<dbReference type="Pfam" id="PF00050">
    <property type="entry name" value="Kazal_1"/>
    <property type="match status" value="1"/>
</dbReference>
<protein>
    <recommendedName>
        <fullName evidence="4">Kazal-like domain-containing protein</fullName>
    </recommendedName>
</protein>
<dbReference type="GO" id="GO:0004867">
    <property type="term" value="F:serine-type endopeptidase inhibitor activity"/>
    <property type="evidence" value="ECO:0007669"/>
    <property type="project" value="UniProtKB-KW"/>
</dbReference>